<evidence type="ECO:0000313" key="3">
    <source>
        <dbReference type="Proteomes" id="UP000265520"/>
    </source>
</evidence>
<feature type="non-terminal residue" evidence="2">
    <location>
        <position position="46"/>
    </location>
</feature>
<sequence length="46" mass="5209">MQGYRYKEDDQALKVSTAGRSRGRGCGGYRGSRGRGRQHVNKEHIE</sequence>
<evidence type="ECO:0000256" key="1">
    <source>
        <dbReference type="SAM" id="MobiDB-lite"/>
    </source>
</evidence>
<reference evidence="2 3" key="1">
    <citation type="journal article" date="2018" name="Front. Plant Sci.">
        <title>Red Clover (Trifolium pratense) and Zigzag Clover (T. medium) - A Picture of Genomic Similarities and Differences.</title>
        <authorList>
            <person name="Dluhosova J."/>
            <person name="Istvanek J."/>
            <person name="Nedelnik J."/>
            <person name="Repkova J."/>
        </authorList>
    </citation>
    <scope>NUCLEOTIDE SEQUENCE [LARGE SCALE GENOMIC DNA]</scope>
    <source>
        <strain evidence="3">cv. 10/8</strain>
        <tissue evidence="2">Leaf</tissue>
    </source>
</reference>
<dbReference type="AlphaFoldDB" id="A0A392PY91"/>
<feature type="compositionally biased region" description="Basic and acidic residues" evidence="1">
    <location>
        <begin position="1"/>
        <end position="12"/>
    </location>
</feature>
<keyword evidence="3" id="KW-1185">Reference proteome</keyword>
<evidence type="ECO:0000313" key="2">
    <source>
        <dbReference type="EMBL" id="MCI16286.1"/>
    </source>
</evidence>
<dbReference type="EMBL" id="LXQA010100151">
    <property type="protein sequence ID" value="MCI16286.1"/>
    <property type="molecule type" value="Genomic_DNA"/>
</dbReference>
<organism evidence="2 3">
    <name type="scientific">Trifolium medium</name>
    <dbReference type="NCBI Taxonomy" id="97028"/>
    <lineage>
        <taxon>Eukaryota</taxon>
        <taxon>Viridiplantae</taxon>
        <taxon>Streptophyta</taxon>
        <taxon>Embryophyta</taxon>
        <taxon>Tracheophyta</taxon>
        <taxon>Spermatophyta</taxon>
        <taxon>Magnoliopsida</taxon>
        <taxon>eudicotyledons</taxon>
        <taxon>Gunneridae</taxon>
        <taxon>Pentapetalae</taxon>
        <taxon>rosids</taxon>
        <taxon>fabids</taxon>
        <taxon>Fabales</taxon>
        <taxon>Fabaceae</taxon>
        <taxon>Papilionoideae</taxon>
        <taxon>50 kb inversion clade</taxon>
        <taxon>NPAAA clade</taxon>
        <taxon>Hologalegina</taxon>
        <taxon>IRL clade</taxon>
        <taxon>Trifolieae</taxon>
        <taxon>Trifolium</taxon>
    </lineage>
</organism>
<proteinExistence type="predicted"/>
<feature type="region of interest" description="Disordered" evidence="1">
    <location>
        <begin position="1"/>
        <end position="46"/>
    </location>
</feature>
<name>A0A392PY91_9FABA</name>
<protein>
    <submittedName>
        <fullName evidence="2">Uncharacterized protein</fullName>
    </submittedName>
</protein>
<comment type="caution">
    <text evidence="2">The sequence shown here is derived from an EMBL/GenBank/DDBJ whole genome shotgun (WGS) entry which is preliminary data.</text>
</comment>
<accession>A0A392PY91</accession>
<dbReference type="Proteomes" id="UP000265520">
    <property type="component" value="Unassembled WGS sequence"/>
</dbReference>